<dbReference type="EMBL" id="VCIZ01000013">
    <property type="protein sequence ID" value="TSP10831.1"/>
    <property type="molecule type" value="Genomic_DNA"/>
</dbReference>
<reference evidence="2" key="3">
    <citation type="submission" date="2022-05" db="EMBL/GenBank/DDBJ databases">
        <authorList>
            <person name="Kunte H.-J."/>
        </authorList>
    </citation>
    <scope>NUCLEOTIDE SEQUENCE</scope>
    <source>
        <strain evidence="2">G5</strain>
    </source>
</reference>
<dbReference type="RefSeq" id="WP_144200380.1">
    <property type="nucleotide sequence ID" value="NZ_CAJPVH010000006.1"/>
</dbReference>
<evidence type="ECO:0000313" key="1">
    <source>
        <dbReference type="EMBL" id="TSP10831.1"/>
    </source>
</evidence>
<dbReference type="Pfam" id="PF07377">
    <property type="entry name" value="DUF1493"/>
    <property type="match status" value="1"/>
</dbReference>
<evidence type="ECO:0000313" key="3">
    <source>
        <dbReference type="Proteomes" id="UP000318943"/>
    </source>
</evidence>
<dbReference type="AlphaFoldDB" id="A0AAE9HXY2"/>
<accession>A0AAE9HXY2</accession>
<protein>
    <submittedName>
        <fullName evidence="2">DUF1493 family protein</fullName>
    </submittedName>
</protein>
<reference evidence="1 3" key="1">
    <citation type="submission" date="2019-05" db="EMBL/GenBank/DDBJ databases">
        <title>Whole genome sequence analysis of Cupriavidus campinensis S14E4C strain.</title>
        <authorList>
            <person name="Abbaszade G."/>
            <person name="Szabo A."/>
            <person name="Toumi M."/>
            <person name="Toth E."/>
        </authorList>
    </citation>
    <scope>NUCLEOTIDE SEQUENCE [LARGE SCALE GENOMIC DNA]</scope>
    <source>
        <strain evidence="1 3">S14E4C</strain>
    </source>
</reference>
<dbReference type="Proteomes" id="UP001056132">
    <property type="component" value="Chromosome 1"/>
</dbReference>
<reference evidence="2" key="2">
    <citation type="journal article" date="2022" name="Microbiol. Resour. Announc.">
        <title>Genome Sequence of Cupriavidus campinensis Strain G5, a Member of a Bacterial Consortium Capable of Polyethylene Degradation.</title>
        <authorList>
            <person name="Schneider B."/>
            <person name="Pfeiffer F."/>
            <person name="Dyall-Smith M."/>
            <person name="Kunte H.J."/>
        </authorList>
    </citation>
    <scope>NUCLEOTIDE SEQUENCE</scope>
    <source>
        <strain evidence="2">G5</strain>
    </source>
</reference>
<gene>
    <name evidence="1" type="ORF">FGG12_20420</name>
    <name evidence="2" type="ORF">M5D45_15450</name>
</gene>
<dbReference type="InterPro" id="IPR010862">
    <property type="entry name" value="DUF1493"/>
</dbReference>
<keyword evidence="3" id="KW-1185">Reference proteome</keyword>
<dbReference type="KEGG" id="ccam:M5D45_15450"/>
<proteinExistence type="predicted"/>
<organism evidence="2 4">
    <name type="scientific">Cupriavidus campinensis</name>
    <dbReference type="NCBI Taxonomy" id="151783"/>
    <lineage>
        <taxon>Bacteria</taxon>
        <taxon>Pseudomonadati</taxon>
        <taxon>Pseudomonadota</taxon>
        <taxon>Betaproteobacteria</taxon>
        <taxon>Burkholderiales</taxon>
        <taxon>Burkholderiaceae</taxon>
        <taxon>Cupriavidus</taxon>
    </lineage>
</organism>
<name>A0AAE9HXY2_9BURK</name>
<dbReference type="EMBL" id="CP097330">
    <property type="protein sequence ID" value="URF03873.1"/>
    <property type="molecule type" value="Genomic_DNA"/>
</dbReference>
<evidence type="ECO:0000313" key="2">
    <source>
        <dbReference type="EMBL" id="URF03873.1"/>
    </source>
</evidence>
<evidence type="ECO:0000313" key="4">
    <source>
        <dbReference type="Proteomes" id="UP001056132"/>
    </source>
</evidence>
<sequence length="111" mass="12725">MTDATLAAVTAFIRQSTGLPEGQRISRTDSLERDLDLTGDEAFDFMEEFLTHFGIERGDYAFQRYFCEEGFSLLEILAMPFSRKLRLKYEKMPLTVGMLERAIESGAWETP</sequence>
<dbReference type="Proteomes" id="UP000318943">
    <property type="component" value="Unassembled WGS sequence"/>
</dbReference>